<feature type="compositionally biased region" description="Low complexity" evidence="1">
    <location>
        <begin position="315"/>
        <end position="333"/>
    </location>
</feature>
<evidence type="ECO:0000256" key="1">
    <source>
        <dbReference type="SAM" id="MobiDB-lite"/>
    </source>
</evidence>
<proteinExistence type="predicted"/>
<dbReference type="EMBL" id="CP092863">
    <property type="protein sequence ID" value="UYV61382.1"/>
    <property type="molecule type" value="Genomic_DNA"/>
</dbReference>
<evidence type="ECO:0000313" key="2">
    <source>
        <dbReference type="EMBL" id="UYV61382.1"/>
    </source>
</evidence>
<reference evidence="2 3" key="1">
    <citation type="submission" date="2022-01" db="EMBL/GenBank/DDBJ databases">
        <title>A chromosomal length assembly of Cordylochernes scorpioides.</title>
        <authorList>
            <person name="Zeh D."/>
            <person name="Zeh J."/>
        </authorList>
    </citation>
    <scope>NUCLEOTIDE SEQUENCE [LARGE SCALE GENOMIC DNA]</scope>
    <source>
        <strain evidence="2">IN4F17</strain>
        <tissue evidence="2">Whole Body</tissue>
    </source>
</reference>
<evidence type="ECO:0008006" key="4">
    <source>
        <dbReference type="Google" id="ProtNLM"/>
    </source>
</evidence>
<feature type="region of interest" description="Disordered" evidence="1">
    <location>
        <begin position="50"/>
        <end position="78"/>
    </location>
</feature>
<accession>A0ABY6K173</accession>
<evidence type="ECO:0000313" key="3">
    <source>
        <dbReference type="Proteomes" id="UP001235939"/>
    </source>
</evidence>
<protein>
    <recommendedName>
        <fullName evidence="4">Gag-like protein</fullName>
    </recommendedName>
</protein>
<sequence length="386" mass="42870">MTRKLQQYCGGGKQDQFSHIFSQRIAERGQRTGQERRGSVYCQRVEASEKQSALESDWKIPKSNKRKGRESPTQQTKVAKAEAIAARPSLQPRREIRDAVTHIRTSRQQQDLAKARSAAATFDQCCFIEWSPDFHPVQYMKALEQMLEKSSVYQLMKMSGHVLVTLSSAEKVERLIEEGLTIGSTLLRAFPYRKRAEKIIIGNLPIAVKDDDIVAALRPHCKVASMAYELVTCEGYSWTMGSREAFVFMNEGLKIYQLLVKLEIKSRGETTPAYISYGVKCSTYHRQGHRRASCPMRDLEERSTRQPTFQHGSLPPSTQTSPSSQPAATTPAAVGHNGPEKVPAKNVHIPMKPPSANETSGAKALPAAAEVATSSKESPPNIALLS</sequence>
<gene>
    <name evidence="2" type="ORF">LAZ67_1004680</name>
</gene>
<organism evidence="2 3">
    <name type="scientific">Cordylochernes scorpioides</name>
    <dbReference type="NCBI Taxonomy" id="51811"/>
    <lineage>
        <taxon>Eukaryota</taxon>
        <taxon>Metazoa</taxon>
        <taxon>Ecdysozoa</taxon>
        <taxon>Arthropoda</taxon>
        <taxon>Chelicerata</taxon>
        <taxon>Arachnida</taxon>
        <taxon>Pseudoscorpiones</taxon>
        <taxon>Cheliferoidea</taxon>
        <taxon>Chernetidae</taxon>
        <taxon>Cordylochernes</taxon>
    </lineage>
</organism>
<keyword evidence="3" id="KW-1185">Reference proteome</keyword>
<name>A0ABY6K173_9ARAC</name>
<feature type="region of interest" description="Disordered" evidence="1">
    <location>
        <begin position="290"/>
        <end position="386"/>
    </location>
</feature>
<dbReference type="Proteomes" id="UP001235939">
    <property type="component" value="Chromosome 01"/>
</dbReference>